<gene>
    <name evidence="1" type="ORF">METHB2_560010</name>
</gene>
<keyword evidence="2" id="KW-1185">Reference proteome</keyword>
<dbReference type="EMBL" id="CADCXN010000087">
    <property type="protein sequence ID" value="CAA9892019.1"/>
    <property type="molecule type" value="Genomic_DNA"/>
</dbReference>
<reference evidence="1 2" key="1">
    <citation type="submission" date="2020-02" db="EMBL/GenBank/DDBJ databases">
        <authorList>
            <person name="Hogendoorn C."/>
        </authorList>
    </citation>
    <scope>NUCLEOTIDE SEQUENCE [LARGE SCALE GENOMIC DNA]</scope>
    <source>
        <strain evidence="1">METHB21</strain>
    </source>
</reference>
<accession>A0A8S0Y6S0</accession>
<protein>
    <submittedName>
        <fullName evidence="1">Uncharacterized protein</fullName>
    </submittedName>
</protein>
<comment type="caution">
    <text evidence="1">The sequence shown here is derived from an EMBL/GenBank/DDBJ whole genome shotgun (WGS) entry which is preliminary data.</text>
</comment>
<dbReference type="Proteomes" id="UP000494216">
    <property type="component" value="Unassembled WGS sequence"/>
</dbReference>
<proteinExistence type="predicted"/>
<evidence type="ECO:0000313" key="2">
    <source>
        <dbReference type="Proteomes" id="UP000494216"/>
    </source>
</evidence>
<evidence type="ECO:0000313" key="1">
    <source>
        <dbReference type="EMBL" id="CAA9892019.1"/>
    </source>
</evidence>
<dbReference type="AlphaFoldDB" id="A0A8S0Y6S0"/>
<name>A0A8S0Y6S0_9GAMM</name>
<sequence>MTATQRVDNLAESYTQSGKDKAKTGVTWRRRQAGIVRSAAFQVIVLKTINCRSSKFPFP</sequence>
<organism evidence="1 2">
    <name type="scientific">Candidatus Methylobacter favarea</name>
    <dbReference type="NCBI Taxonomy" id="2707345"/>
    <lineage>
        <taxon>Bacteria</taxon>
        <taxon>Pseudomonadati</taxon>
        <taxon>Pseudomonadota</taxon>
        <taxon>Gammaproteobacteria</taxon>
        <taxon>Methylococcales</taxon>
        <taxon>Methylococcaceae</taxon>
        <taxon>Methylobacter</taxon>
    </lineage>
</organism>